<dbReference type="InterPro" id="IPR021130">
    <property type="entry name" value="PRib-ATP_PPHydrolase-like"/>
</dbReference>
<protein>
    <submittedName>
        <fullName evidence="1">Phosphoribosyl-ATP pyrophosphohydrolase</fullName>
    </submittedName>
</protein>
<keyword evidence="1" id="KW-0378">Hydrolase</keyword>
<dbReference type="InterPro" id="IPR023292">
    <property type="entry name" value="NTP_PyroPHydrolase-like_dom_sf"/>
</dbReference>
<evidence type="ECO:0000313" key="2">
    <source>
        <dbReference type="Proteomes" id="UP000266915"/>
    </source>
</evidence>
<accession>A0A3N2BL51</accession>
<dbReference type="Pfam" id="PF01503">
    <property type="entry name" value="PRA-PH"/>
    <property type="match status" value="1"/>
</dbReference>
<keyword evidence="2" id="KW-1185">Reference proteome</keyword>
<dbReference type="AlphaFoldDB" id="A0A3N2BL51"/>
<organism evidence="1 2">
    <name type="scientific">Plantibacter flavus</name>
    <dbReference type="NCBI Taxonomy" id="150123"/>
    <lineage>
        <taxon>Bacteria</taxon>
        <taxon>Bacillati</taxon>
        <taxon>Actinomycetota</taxon>
        <taxon>Actinomycetes</taxon>
        <taxon>Micrococcales</taxon>
        <taxon>Microbacteriaceae</taxon>
        <taxon>Plantibacter</taxon>
    </lineage>
</organism>
<name>A0A3N2BL51_9MICO</name>
<dbReference type="Gene3D" id="1.10.3420.10">
    <property type="entry name" value="putative ntp pyrophosphohydrolase like domain"/>
    <property type="match status" value="2"/>
</dbReference>
<reference evidence="1 2" key="1">
    <citation type="submission" date="2018-11" db="EMBL/GenBank/DDBJ databases">
        <title>Sequencing the genomes of 1000 actinobacteria strains.</title>
        <authorList>
            <person name="Klenk H.-P."/>
        </authorList>
    </citation>
    <scope>NUCLEOTIDE SEQUENCE [LARGE SCALE GENOMIC DNA]</scope>
    <source>
        <strain evidence="1 2">DSM 14012</strain>
    </source>
</reference>
<dbReference type="Proteomes" id="UP000266915">
    <property type="component" value="Unassembled WGS sequence"/>
</dbReference>
<dbReference type="EMBL" id="RKHL01000002">
    <property type="protein sequence ID" value="ROR75986.1"/>
    <property type="molecule type" value="Genomic_DNA"/>
</dbReference>
<evidence type="ECO:0000313" key="1">
    <source>
        <dbReference type="EMBL" id="ROR75986.1"/>
    </source>
</evidence>
<gene>
    <name evidence="1" type="ORF">EDD42_3937</name>
</gene>
<comment type="caution">
    <text evidence="1">The sequence shown here is derived from an EMBL/GenBank/DDBJ whole genome shotgun (WGS) entry which is preliminary data.</text>
</comment>
<dbReference type="GO" id="GO:0016787">
    <property type="term" value="F:hydrolase activity"/>
    <property type="evidence" value="ECO:0007669"/>
    <property type="project" value="UniProtKB-KW"/>
</dbReference>
<proteinExistence type="predicted"/>
<sequence length="201" mass="21899">MTGSNTPIASVPPRPLPADRIALRLSLIREEGIEELRDALQRNSTPLVIDALIDTVYVSLGTLVEMGAEADPELLRVAVQTPNPERPLRVLASRYLAANDGRLRSLKQDLHAQNERVAAYSLNVIAGRAIQVLNQAGIDATPFFDEIHRANMSKLGADGLPVRSRGWELDNAPAGKSLKGPNYVAPDVAGVYFQLYPDMTH</sequence>